<dbReference type="AlphaFoldDB" id="A0A937FW12"/>
<dbReference type="InterPro" id="IPR018691">
    <property type="entry name" value="DUF2188"/>
</dbReference>
<dbReference type="RefSeq" id="WP_202855158.1">
    <property type="nucleotide sequence ID" value="NZ_JAEUGD010000016.1"/>
</dbReference>
<dbReference type="Pfam" id="PF09954">
    <property type="entry name" value="DUF2188"/>
    <property type="match status" value="1"/>
</dbReference>
<comment type="caution">
    <text evidence="1">The sequence shown here is derived from an EMBL/GenBank/DDBJ whole genome shotgun (WGS) entry which is preliminary data.</text>
</comment>
<dbReference type="Proteomes" id="UP000614216">
    <property type="component" value="Unassembled WGS sequence"/>
</dbReference>
<dbReference type="EMBL" id="JAEUGD010000016">
    <property type="protein sequence ID" value="MBL6445617.1"/>
    <property type="molecule type" value="Genomic_DNA"/>
</dbReference>
<protein>
    <submittedName>
        <fullName evidence="1">DUF2188 domain-containing protein</fullName>
    </submittedName>
</protein>
<sequence>MDTLEYSYYVRKHANEWRVTVNNPLYGSGVTSSSKEEAISKAIALAKTHLPAQILIYSEHGELIEKRIFPRFSDPISYEAWSSI</sequence>
<accession>A0A937FW12</accession>
<gene>
    <name evidence="1" type="ORF">JMN32_04810</name>
</gene>
<name>A0A937FW12_9BACT</name>
<evidence type="ECO:0000313" key="1">
    <source>
        <dbReference type="EMBL" id="MBL6445617.1"/>
    </source>
</evidence>
<keyword evidence="2" id="KW-1185">Reference proteome</keyword>
<reference evidence="1" key="1">
    <citation type="submission" date="2021-01" db="EMBL/GenBank/DDBJ databases">
        <title>Fulvivirga kasyanovii gen. nov., sp nov., a novel member of the phylum Bacteroidetes isolated from seawater in a mussel farm.</title>
        <authorList>
            <person name="Zhao L.-H."/>
            <person name="Wang Z.-J."/>
        </authorList>
    </citation>
    <scope>NUCLEOTIDE SEQUENCE</scope>
    <source>
        <strain evidence="1">29W222</strain>
    </source>
</reference>
<proteinExistence type="predicted"/>
<organism evidence="1 2">
    <name type="scientific">Fulvivirga marina</name>
    <dbReference type="NCBI Taxonomy" id="2494733"/>
    <lineage>
        <taxon>Bacteria</taxon>
        <taxon>Pseudomonadati</taxon>
        <taxon>Bacteroidota</taxon>
        <taxon>Cytophagia</taxon>
        <taxon>Cytophagales</taxon>
        <taxon>Fulvivirgaceae</taxon>
        <taxon>Fulvivirga</taxon>
    </lineage>
</organism>
<evidence type="ECO:0000313" key="2">
    <source>
        <dbReference type="Proteomes" id="UP000614216"/>
    </source>
</evidence>